<accession>A0AAV2GDS6</accession>
<evidence type="ECO:0000313" key="3">
    <source>
        <dbReference type="Proteomes" id="UP001497516"/>
    </source>
</evidence>
<keyword evidence="3" id="KW-1185">Reference proteome</keyword>
<name>A0AAV2GDS6_9ROSI</name>
<gene>
    <name evidence="2" type="ORF">LTRI10_LOCUS48416</name>
</gene>
<proteinExistence type="predicted"/>
<sequence>MVLFDFKFDKHFVASSDRNTLQVYELTNPNVNPSSSLRKNHWKEVATITARDDYNEDEGDDDGASTEEESFSGLMFFDGHGKIEGQEALTKLAQHLTRLQLRVIPQGLCFQDVTGLGEHKDFGFHYLRLNDLFNWPYHGIKMASIAMWRRLVLEYTVPKGGKRPMVVGGVSKERYEELHKKMIETKDEELGKLREKMEEQDWEMERLKKERGKHETELRELKKQTGKEMRQLREEMEERDLEIEKLKEESEKHEQELRDLEKKNNKELRKLSKKKDGELETLKREKDEELEQRRRKQSWIQTAATKLVSLTKRNDQLITSARRSVPPDTWSLSLELTSGTGSGMFQYQSRRKSSWPFSLAFGISLVDEDPKEWLHPPKIRVYVSEGSFDKDNWWFTRTTHPDGGLTMMAYYDGDFLSSIFPGNKYPIRLPYAWDDNTFWADTACTLAMVGGEYKLAFMYRE</sequence>
<dbReference type="Proteomes" id="UP001497516">
    <property type="component" value="Chromosome 8"/>
</dbReference>
<dbReference type="EMBL" id="OZ034821">
    <property type="protein sequence ID" value="CAL1408855.1"/>
    <property type="molecule type" value="Genomic_DNA"/>
</dbReference>
<reference evidence="2 3" key="1">
    <citation type="submission" date="2024-04" db="EMBL/GenBank/DDBJ databases">
        <authorList>
            <person name="Fracassetti M."/>
        </authorList>
    </citation>
    <scope>NUCLEOTIDE SEQUENCE [LARGE SCALE GENOMIC DNA]</scope>
</reference>
<dbReference type="AlphaFoldDB" id="A0AAV2GDS6"/>
<protein>
    <submittedName>
        <fullName evidence="2">Uncharacterized protein</fullName>
    </submittedName>
</protein>
<evidence type="ECO:0000313" key="2">
    <source>
        <dbReference type="EMBL" id="CAL1408855.1"/>
    </source>
</evidence>
<evidence type="ECO:0000256" key="1">
    <source>
        <dbReference type="SAM" id="MobiDB-lite"/>
    </source>
</evidence>
<feature type="region of interest" description="Disordered" evidence="1">
    <location>
        <begin position="206"/>
        <end position="263"/>
    </location>
</feature>
<organism evidence="2 3">
    <name type="scientific">Linum trigynum</name>
    <dbReference type="NCBI Taxonomy" id="586398"/>
    <lineage>
        <taxon>Eukaryota</taxon>
        <taxon>Viridiplantae</taxon>
        <taxon>Streptophyta</taxon>
        <taxon>Embryophyta</taxon>
        <taxon>Tracheophyta</taxon>
        <taxon>Spermatophyta</taxon>
        <taxon>Magnoliopsida</taxon>
        <taxon>eudicotyledons</taxon>
        <taxon>Gunneridae</taxon>
        <taxon>Pentapetalae</taxon>
        <taxon>rosids</taxon>
        <taxon>fabids</taxon>
        <taxon>Malpighiales</taxon>
        <taxon>Linaceae</taxon>
        <taxon>Linum</taxon>
    </lineage>
</organism>